<keyword evidence="6 10" id="KW-1133">Transmembrane helix</keyword>
<evidence type="ECO:0000256" key="6">
    <source>
        <dbReference type="ARBA" id="ARBA00022989"/>
    </source>
</evidence>
<dbReference type="Pfam" id="PF06750">
    <property type="entry name" value="A24_N_bact"/>
    <property type="match status" value="1"/>
</dbReference>
<keyword evidence="14" id="KW-1185">Reference proteome</keyword>
<feature type="transmembrane region" description="Helical" evidence="10">
    <location>
        <begin position="131"/>
        <end position="149"/>
    </location>
</feature>
<evidence type="ECO:0000256" key="7">
    <source>
        <dbReference type="ARBA" id="ARBA00023136"/>
    </source>
</evidence>
<comment type="similarity">
    <text evidence="2 8">Belongs to the peptidase A24 family.</text>
</comment>
<organism evidence="13 14">
    <name type="scientific">Catenovulum sediminis</name>
    <dbReference type="NCBI Taxonomy" id="1740262"/>
    <lineage>
        <taxon>Bacteria</taxon>
        <taxon>Pseudomonadati</taxon>
        <taxon>Pseudomonadota</taxon>
        <taxon>Gammaproteobacteria</taxon>
        <taxon>Alteromonadales</taxon>
        <taxon>Alteromonadaceae</taxon>
        <taxon>Catenovulum</taxon>
    </lineage>
</organism>
<feature type="domain" description="Prepilin type IV endopeptidase peptidase" evidence="11">
    <location>
        <begin position="159"/>
        <end position="268"/>
    </location>
</feature>
<evidence type="ECO:0000313" key="14">
    <source>
        <dbReference type="Proteomes" id="UP001467690"/>
    </source>
</evidence>
<dbReference type="PANTHER" id="PTHR30487">
    <property type="entry name" value="TYPE 4 PREPILIN-LIKE PROTEINS LEADER PEPTIDE-PROCESSING ENZYME"/>
    <property type="match status" value="1"/>
</dbReference>
<dbReference type="EMBL" id="JBELOE010000270">
    <property type="protein sequence ID" value="MER2493816.1"/>
    <property type="molecule type" value="Genomic_DNA"/>
</dbReference>
<dbReference type="PANTHER" id="PTHR30487:SF0">
    <property type="entry name" value="PREPILIN LEADER PEPTIDASE_N-METHYLTRANSFERASE-RELATED"/>
    <property type="match status" value="1"/>
</dbReference>
<dbReference type="InterPro" id="IPR000045">
    <property type="entry name" value="Prepilin_IV_endopep_pep"/>
</dbReference>
<feature type="transmembrane region" description="Helical" evidence="10">
    <location>
        <begin position="185"/>
        <end position="202"/>
    </location>
</feature>
<comment type="function">
    <text evidence="9">Plays an essential role in type IV pili and type II pseudopili formation by proteolytically removing the leader sequence from substrate proteins and subsequently monomethylating the alpha-amino group of the newly exposed N-terminal phenylalanine.</text>
</comment>
<feature type="transmembrane region" description="Helical" evidence="10">
    <location>
        <begin position="155"/>
        <end position="173"/>
    </location>
</feature>
<dbReference type="EC" id="2.1.1.-" evidence="9"/>
<evidence type="ECO:0000256" key="9">
    <source>
        <dbReference type="RuleBase" id="RU003794"/>
    </source>
</evidence>
<comment type="caution">
    <text evidence="13">The sequence shown here is derived from an EMBL/GenBank/DDBJ whole genome shotgun (WGS) entry which is preliminary data.</text>
</comment>
<keyword evidence="9" id="KW-0511">Multifunctional enzyme</keyword>
<dbReference type="Proteomes" id="UP001467690">
    <property type="component" value="Unassembled WGS sequence"/>
</dbReference>
<feature type="transmembrane region" description="Helical" evidence="10">
    <location>
        <begin position="282"/>
        <end position="298"/>
    </location>
</feature>
<evidence type="ECO:0000259" key="11">
    <source>
        <dbReference type="Pfam" id="PF01478"/>
    </source>
</evidence>
<reference evidence="13 14" key="1">
    <citation type="submission" date="2024-06" db="EMBL/GenBank/DDBJ databases">
        <authorList>
            <person name="Chen R.Y."/>
        </authorList>
    </citation>
    <scope>NUCLEOTIDE SEQUENCE [LARGE SCALE GENOMIC DNA]</scope>
    <source>
        <strain evidence="13 14">D2</strain>
    </source>
</reference>
<keyword evidence="4" id="KW-0997">Cell inner membrane</keyword>
<sequence length="312" mass="35146">MDISAIINVFEQYPVVWLLSILLFSLLVGSFLNVVIYRLPVMLENAWRSECEILLELPSQRPITDKNAALTQDAQTQCAETKHETFNLIIPNSHCQNCKSPIKPWFNIPILGWLMLQGKCANCAQKISARYPFIEALTGALGLVAAWQFGVSSETLWALIFTYFLICMCFIDFDTMLLPDQLTLPLLWLGLLANLNSTFVALDDAVLGALFGYLSLWLVFQLFKLVTGKEGMGYGDFKLLAALGAWMGWQSLLVIILISSIVGAVLGIVLLKLRNQDQQQPIPFGPFLVIAGWIAFYWRTDIIDFYLKHWVA</sequence>
<evidence type="ECO:0000256" key="1">
    <source>
        <dbReference type="ARBA" id="ARBA00004429"/>
    </source>
</evidence>
<gene>
    <name evidence="13" type="ORF">ABS311_18225</name>
</gene>
<accession>A0ABV1RLL2</accession>
<dbReference type="Gene3D" id="1.20.120.1220">
    <property type="match status" value="1"/>
</dbReference>
<protein>
    <recommendedName>
        <fullName evidence="9">Prepilin leader peptidase/N-methyltransferase</fullName>
        <ecNumber evidence="9">2.1.1.-</ecNumber>
        <ecNumber evidence="9">3.4.23.43</ecNumber>
    </recommendedName>
</protein>
<keyword evidence="9 13" id="KW-0378">Hydrolase</keyword>
<comment type="subcellular location">
    <subcellularLocation>
        <location evidence="1">Cell inner membrane</location>
        <topology evidence="1">Multi-pass membrane protein</topology>
    </subcellularLocation>
    <subcellularLocation>
        <location evidence="9">Cell membrane</location>
        <topology evidence="9">Multi-pass membrane protein</topology>
    </subcellularLocation>
</comment>
<keyword evidence="3" id="KW-1003">Cell membrane</keyword>
<dbReference type="GO" id="GO:0016787">
    <property type="term" value="F:hydrolase activity"/>
    <property type="evidence" value="ECO:0007669"/>
    <property type="project" value="UniProtKB-KW"/>
</dbReference>
<feature type="transmembrane region" description="Helical" evidence="10">
    <location>
        <begin position="239"/>
        <end position="270"/>
    </location>
</feature>
<comment type="catalytic activity">
    <reaction evidence="9">
        <text>Typically cleaves a -Gly-|-Phe- bond to release an N-terminal, basic peptide of 5-8 residues from type IV prepilin, and then N-methylates the new N-terminal amino group, the methyl donor being S-adenosyl-L-methionine.</text>
        <dbReference type="EC" id="3.4.23.43"/>
    </reaction>
</comment>
<feature type="domain" description="Prepilin peptidase A24 N-terminal" evidence="12">
    <location>
        <begin position="23"/>
        <end position="149"/>
    </location>
</feature>
<evidence type="ECO:0000313" key="13">
    <source>
        <dbReference type="EMBL" id="MER2493816.1"/>
    </source>
</evidence>
<dbReference type="InterPro" id="IPR050882">
    <property type="entry name" value="Prepilin_peptidase/N-MTase"/>
</dbReference>
<dbReference type="Pfam" id="PF01478">
    <property type="entry name" value="Peptidase_A24"/>
    <property type="match status" value="1"/>
</dbReference>
<dbReference type="InterPro" id="IPR014032">
    <property type="entry name" value="Peptidase_A24A_bac"/>
</dbReference>
<dbReference type="EC" id="3.4.23.43" evidence="9"/>
<keyword evidence="9" id="KW-0808">Transferase</keyword>
<evidence type="ECO:0000256" key="4">
    <source>
        <dbReference type="ARBA" id="ARBA00022519"/>
    </source>
</evidence>
<dbReference type="PRINTS" id="PR00864">
    <property type="entry name" value="PREPILNPTASE"/>
</dbReference>
<dbReference type="InterPro" id="IPR010627">
    <property type="entry name" value="Prepilin_pept_A24_N"/>
</dbReference>
<keyword evidence="9" id="KW-0489">Methyltransferase</keyword>
<evidence type="ECO:0000256" key="3">
    <source>
        <dbReference type="ARBA" id="ARBA00022475"/>
    </source>
</evidence>
<proteinExistence type="inferred from homology"/>
<keyword evidence="7 10" id="KW-0472">Membrane</keyword>
<evidence type="ECO:0000256" key="8">
    <source>
        <dbReference type="RuleBase" id="RU003793"/>
    </source>
</evidence>
<evidence type="ECO:0000259" key="12">
    <source>
        <dbReference type="Pfam" id="PF06750"/>
    </source>
</evidence>
<keyword evidence="5 9" id="KW-0812">Transmembrane</keyword>
<feature type="transmembrane region" description="Helical" evidence="10">
    <location>
        <begin position="208"/>
        <end position="227"/>
    </location>
</feature>
<evidence type="ECO:0000256" key="5">
    <source>
        <dbReference type="ARBA" id="ARBA00022692"/>
    </source>
</evidence>
<evidence type="ECO:0000256" key="2">
    <source>
        <dbReference type="ARBA" id="ARBA00005801"/>
    </source>
</evidence>
<keyword evidence="9" id="KW-0645">Protease</keyword>
<name>A0ABV1RLL2_9ALTE</name>
<evidence type="ECO:0000256" key="10">
    <source>
        <dbReference type="SAM" id="Phobius"/>
    </source>
</evidence>
<feature type="transmembrane region" description="Helical" evidence="10">
    <location>
        <begin position="15"/>
        <end position="39"/>
    </location>
</feature>